<protein>
    <recommendedName>
        <fullName evidence="7">Kinesin motor domain-containing protein</fullName>
    </recommendedName>
</protein>
<evidence type="ECO:0000256" key="5">
    <source>
        <dbReference type="SAM" id="Coils"/>
    </source>
</evidence>
<dbReference type="InterPro" id="IPR027417">
    <property type="entry name" value="P-loop_NTPase"/>
</dbReference>
<gene>
    <name evidence="8" type="ORF">HID58_022829</name>
</gene>
<comment type="caution">
    <text evidence="8">The sequence shown here is derived from an EMBL/GenBank/DDBJ whole genome shotgun (WGS) entry which is preliminary data.</text>
</comment>
<dbReference type="InterPro" id="IPR031852">
    <property type="entry name" value="Vik1/Cik1_MT-bd"/>
</dbReference>
<evidence type="ECO:0000256" key="3">
    <source>
        <dbReference type="ARBA" id="ARBA00022840"/>
    </source>
</evidence>
<keyword evidence="9" id="KW-1185">Reference proteome</keyword>
<dbReference type="InterPro" id="IPR027640">
    <property type="entry name" value="Kinesin-like_fam"/>
</dbReference>
<dbReference type="PANTHER" id="PTHR47972:SF45">
    <property type="entry name" value="PROTEIN CLARET SEGREGATIONAL"/>
    <property type="match status" value="1"/>
</dbReference>
<dbReference type="PANTHER" id="PTHR47972">
    <property type="entry name" value="KINESIN-LIKE PROTEIN KLP-3"/>
    <property type="match status" value="1"/>
</dbReference>
<keyword evidence="4" id="KW-0505">Motor protein</keyword>
<dbReference type="Gene3D" id="3.40.850.10">
    <property type="entry name" value="Kinesin motor domain"/>
    <property type="match status" value="1"/>
</dbReference>
<keyword evidence="2" id="KW-0547">Nucleotide-binding</keyword>
<feature type="coiled-coil region" evidence="5">
    <location>
        <begin position="72"/>
        <end position="99"/>
    </location>
</feature>
<accession>A0ABQ8D0M0</accession>
<dbReference type="EMBL" id="JAGKQM010000006">
    <property type="protein sequence ID" value="KAH0922811.1"/>
    <property type="molecule type" value="Genomic_DNA"/>
</dbReference>
<reference evidence="8 9" key="1">
    <citation type="submission" date="2021-05" db="EMBL/GenBank/DDBJ databases">
        <title>Genome Assembly of Synthetic Allotetraploid Brassica napus Reveals Homoeologous Exchanges between Subgenomes.</title>
        <authorList>
            <person name="Davis J.T."/>
        </authorList>
    </citation>
    <scope>NUCLEOTIDE SEQUENCE [LARGE SCALE GENOMIC DNA]</scope>
    <source>
        <strain evidence="9">cv. Da-Ae</strain>
        <tissue evidence="8">Seedling</tissue>
    </source>
</reference>
<dbReference type="Pfam" id="PF16796">
    <property type="entry name" value="Microtub_bd"/>
    <property type="match status" value="1"/>
</dbReference>
<evidence type="ECO:0000256" key="6">
    <source>
        <dbReference type="SAM" id="MobiDB-lite"/>
    </source>
</evidence>
<feature type="region of interest" description="Disordered" evidence="6">
    <location>
        <begin position="262"/>
        <end position="282"/>
    </location>
</feature>
<evidence type="ECO:0000313" key="9">
    <source>
        <dbReference type="Proteomes" id="UP000824890"/>
    </source>
</evidence>
<dbReference type="SUPFAM" id="SSF52540">
    <property type="entry name" value="P-loop containing nucleoside triphosphate hydrolases"/>
    <property type="match status" value="1"/>
</dbReference>
<dbReference type="Proteomes" id="UP000824890">
    <property type="component" value="Unassembled WGS sequence"/>
</dbReference>
<dbReference type="SMART" id="SM00129">
    <property type="entry name" value="KISc"/>
    <property type="match status" value="1"/>
</dbReference>
<dbReference type="InterPro" id="IPR036961">
    <property type="entry name" value="Kinesin_motor_dom_sf"/>
</dbReference>
<evidence type="ECO:0000256" key="1">
    <source>
        <dbReference type="ARBA" id="ARBA00022701"/>
    </source>
</evidence>
<evidence type="ECO:0000256" key="2">
    <source>
        <dbReference type="ARBA" id="ARBA00022741"/>
    </source>
</evidence>
<organism evidence="8 9">
    <name type="scientific">Brassica napus</name>
    <name type="common">Rape</name>
    <dbReference type="NCBI Taxonomy" id="3708"/>
    <lineage>
        <taxon>Eukaryota</taxon>
        <taxon>Viridiplantae</taxon>
        <taxon>Streptophyta</taxon>
        <taxon>Embryophyta</taxon>
        <taxon>Tracheophyta</taxon>
        <taxon>Spermatophyta</taxon>
        <taxon>Magnoliopsida</taxon>
        <taxon>eudicotyledons</taxon>
        <taxon>Gunneridae</taxon>
        <taxon>Pentapetalae</taxon>
        <taxon>rosids</taxon>
        <taxon>malvids</taxon>
        <taxon>Brassicales</taxon>
        <taxon>Brassicaceae</taxon>
        <taxon>Brassiceae</taxon>
        <taxon>Brassica</taxon>
    </lineage>
</organism>
<evidence type="ECO:0000313" key="8">
    <source>
        <dbReference type="EMBL" id="KAH0922811.1"/>
    </source>
</evidence>
<proteinExistence type="predicted"/>
<feature type="domain" description="Kinesin motor" evidence="7">
    <location>
        <begin position="100"/>
        <end position="299"/>
    </location>
</feature>
<sequence length="304" mass="35207">MNRERDRQVAQSQKLADEILNVGKSSNELDILIVKSVSLEETCSSQKERIKMWEQELTFANDASMSLTMTEFEDKKKHMHELQDRLADTERQLFEGEELKGNIRVFCRLRPLLPDDGGHQEASVIAYPRSSESLGRGIDVGNKHPFTLDKVFDHGASQEEVFFIATCSKRIGWLQGSGKTYTMMGRPETPEQKGLIPRSLEQMFKTSQSLSAQGWKYKRRVLVFVIKRTVLVSTDFVLEKFMLLESFRTKSKSDAVEEVEARKLATQENEQEEELTKESRRKRIKKWKQEIAYHPRKEEEAKAN</sequence>
<keyword evidence="3" id="KW-0067">ATP-binding</keyword>
<evidence type="ECO:0000259" key="7">
    <source>
        <dbReference type="SMART" id="SM00129"/>
    </source>
</evidence>
<keyword evidence="1" id="KW-0493">Microtubule</keyword>
<evidence type="ECO:0000256" key="4">
    <source>
        <dbReference type="ARBA" id="ARBA00023175"/>
    </source>
</evidence>
<keyword evidence="5" id="KW-0175">Coiled coil</keyword>
<dbReference type="InterPro" id="IPR001752">
    <property type="entry name" value="Kinesin_motor_dom"/>
</dbReference>
<name>A0ABQ8D0M0_BRANA</name>
<dbReference type="Pfam" id="PF00225">
    <property type="entry name" value="Kinesin"/>
    <property type="match status" value="1"/>
</dbReference>